<dbReference type="AlphaFoldDB" id="A0A820NSQ0"/>
<dbReference type="Proteomes" id="UP000663868">
    <property type="component" value="Unassembled WGS sequence"/>
</dbReference>
<proteinExistence type="predicted"/>
<protein>
    <submittedName>
        <fullName evidence="1">Uncharacterized protein</fullName>
    </submittedName>
</protein>
<feature type="non-terminal residue" evidence="1">
    <location>
        <position position="28"/>
    </location>
</feature>
<comment type="caution">
    <text evidence="1">The sequence shown here is derived from an EMBL/GenBank/DDBJ whole genome shotgun (WGS) entry which is preliminary data.</text>
</comment>
<gene>
    <name evidence="1" type="ORF">KXQ929_LOCUS50725</name>
</gene>
<dbReference type="EMBL" id="CAJOBB010023790">
    <property type="protein sequence ID" value="CAF4395663.1"/>
    <property type="molecule type" value="Genomic_DNA"/>
</dbReference>
<organism evidence="1 2">
    <name type="scientific">Adineta steineri</name>
    <dbReference type="NCBI Taxonomy" id="433720"/>
    <lineage>
        <taxon>Eukaryota</taxon>
        <taxon>Metazoa</taxon>
        <taxon>Spiralia</taxon>
        <taxon>Gnathifera</taxon>
        <taxon>Rotifera</taxon>
        <taxon>Eurotatoria</taxon>
        <taxon>Bdelloidea</taxon>
        <taxon>Adinetida</taxon>
        <taxon>Adinetidae</taxon>
        <taxon>Adineta</taxon>
    </lineage>
</organism>
<reference evidence="1" key="1">
    <citation type="submission" date="2021-02" db="EMBL/GenBank/DDBJ databases">
        <authorList>
            <person name="Nowell W R."/>
        </authorList>
    </citation>
    <scope>NUCLEOTIDE SEQUENCE</scope>
</reference>
<evidence type="ECO:0000313" key="2">
    <source>
        <dbReference type="Proteomes" id="UP000663868"/>
    </source>
</evidence>
<evidence type="ECO:0000313" key="1">
    <source>
        <dbReference type="EMBL" id="CAF4395663.1"/>
    </source>
</evidence>
<name>A0A820NSQ0_9BILA</name>
<accession>A0A820NSQ0</accession>
<sequence>MVSLLKLSQVTENGVKFQSSHDQREMLL</sequence>